<evidence type="ECO:0000259" key="1">
    <source>
        <dbReference type="Pfam" id="PF13966"/>
    </source>
</evidence>
<dbReference type="EMBL" id="GECZ01002642">
    <property type="protein sequence ID" value="JAS67127.1"/>
    <property type="molecule type" value="Transcribed_RNA"/>
</dbReference>
<gene>
    <name evidence="2" type="ORF">g.19123</name>
</gene>
<reference evidence="2" key="1">
    <citation type="submission" date="2015-11" db="EMBL/GenBank/DDBJ databases">
        <title>De novo transcriptome assembly of four potential Pierce s Disease insect vectors from Arizona vineyards.</title>
        <authorList>
            <person name="Tassone E.E."/>
        </authorList>
    </citation>
    <scope>NUCLEOTIDE SEQUENCE</scope>
</reference>
<organism evidence="2">
    <name type="scientific">Cuerna arida</name>
    <dbReference type="NCBI Taxonomy" id="1464854"/>
    <lineage>
        <taxon>Eukaryota</taxon>
        <taxon>Metazoa</taxon>
        <taxon>Ecdysozoa</taxon>
        <taxon>Arthropoda</taxon>
        <taxon>Hexapoda</taxon>
        <taxon>Insecta</taxon>
        <taxon>Pterygota</taxon>
        <taxon>Neoptera</taxon>
        <taxon>Paraneoptera</taxon>
        <taxon>Hemiptera</taxon>
        <taxon>Auchenorrhyncha</taxon>
        <taxon>Membracoidea</taxon>
        <taxon>Cicadellidae</taxon>
        <taxon>Cicadellinae</taxon>
        <taxon>Proconiini</taxon>
        <taxon>Cuerna</taxon>
    </lineage>
</organism>
<evidence type="ECO:0000313" key="2">
    <source>
        <dbReference type="EMBL" id="JAS67127.1"/>
    </source>
</evidence>
<dbReference type="Pfam" id="PF13966">
    <property type="entry name" value="zf-RVT"/>
    <property type="match status" value="1"/>
</dbReference>
<accession>A0A1B6GXJ0</accession>
<proteinExistence type="predicted"/>
<dbReference type="InterPro" id="IPR026960">
    <property type="entry name" value="RVT-Znf"/>
</dbReference>
<protein>
    <recommendedName>
        <fullName evidence="1">Reverse transcriptase zinc-binding domain-containing protein</fullName>
    </recommendedName>
</protein>
<sequence>MTGVSVSCQGLGYFKPRKFGDVARMRSLVQQEDEQSMLVHAHDLEVQHDWAVVGEFCIPPKLLWKAFMYEWSPAILKFYANAVQGTLPDPTNLAKWSIDASGTCHLCSAAQATSRHILVGCPRALDEGRYTWRHNRVLGILREAMSLSIAKAKRNRNLQPIQQMVFVRPGQKMTSTRASASIIEAAVIGSSVWMQETYHTNSRLF</sequence>
<name>A0A1B6GXJ0_9HEMI</name>
<feature type="domain" description="Reverse transcriptase zinc-binding" evidence="1">
    <location>
        <begin position="72"/>
        <end position="124"/>
    </location>
</feature>
<dbReference type="AlphaFoldDB" id="A0A1B6GXJ0"/>